<dbReference type="InterPro" id="IPR051449">
    <property type="entry name" value="ABC-2_transporter_component"/>
</dbReference>
<evidence type="ECO:0000313" key="11">
    <source>
        <dbReference type="Proteomes" id="UP001181046"/>
    </source>
</evidence>
<dbReference type="Pfam" id="PF12698">
    <property type="entry name" value="ABC2_membrane_3"/>
    <property type="match status" value="1"/>
</dbReference>
<feature type="transmembrane region" description="Helical" evidence="8">
    <location>
        <begin position="338"/>
        <end position="356"/>
    </location>
</feature>
<evidence type="ECO:0000256" key="2">
    <source>
        <dbReference type="ARBA" id="ARBA00007783"/>
    </source>
</evidence>
<evidence type="ECO:0000256" key="7">
    <source>
        <dbReference type="ARBA" id="ARBA00023136"/>
    </source>
</evidence>
<dbReference type="InterPro" id="IPR013525">
    <property type="entry name" value="ABC2_TM"/>
</dbReference>
<evidence type="ECO:0000256" key="5">
    <source>
        <dbReference type="ARBA" id="ARBA00022692"/>
    </source>
</evidence>
<evidence type="ECO:0000256" key="6">
    <source>
        <dbReference type="ARBA" id="ARBA00022989"/>
    </source>
</evidence>
<keyword evidence="4" id="KW-1003">Cell membrane</keyword>
<dbReference type="RefSeq" id="WP_311829103.1">
    <property type="nucleotide sequence ID" value="NZ_JARQAJ010000001.1"/>
</dbReference>
<gene>
    <name evidence="10" type="ORF">P7H27_00200</name>
</gene>
<evidence type="ECO:0000256" key="3">
    <source>
        <dbReference type="ARBA" id="ARBA00022448"/>
    </source>
</evidence>
<feature type="transmembrane region" description="Helical" evidence="8">
    <location>
        <begin position="169"/>
        <end position="191"/>
    </location>
</feature>
<organism evidence="10 11">
    <name type="scientific">Enterococcus xiangfangensis</name>
    <dbReference type="NCBI Taxonomy" id="1296537"/>
    <lineage>
        <taxon>Bacteria</taxon>
        <taxon>Bacillati</taxon>
        <taxon>Bacillota</taxon>
        <taxon>Bacilli</taxon>
        <taxon>Lactobacillales</taxon>
        <taxon>Enterococcaceae</taxon>
        <taxon>Enterococcus</taxon>
    </lineage>
</organism>
<name>A0ABU3F6A6_9ENTE</name>
<proteinExistence type="inferred from homology"/>
<evidence type="ECO:0000256" key="1">
    <source>
        <dbReference type="ARBA" id="ARBA00004651"/>
    </source>
</evidence>
<feature type="domain" description="ABC transmembrane type-2" evidence="9">
    <location>
        <begin position="112"/>
        <end position="359"/>
    </location>
</feature>
<feature type="transmembrane region" description="Helical" evidence="8">
    <location>
        <begin position="212"/>
        <end position="235"/>
    </location>
</feature>
<keyword evidence="6 8" id="KW-1133">Transmembrane helix</keyword>
<comment type="similarity">
    <text evidence="2">Belongs to the ABC-2 integral membrane protein family.</text>
</comment>
<keyword evidence="7 8" id="KW-0472">Membrane</keyword>
<dbReference type="PANTHER" id="PTHR30294:SF38">
    <property type="entry name" value="TRANSPORT PERMEASE PROTEIN"/>
    <property type="match status" value="1"/>
</dbReference>
<comment type="caution">
    <text evidence="10">The sequence shown here is derived from an EMBL/GenBank/DDBJ whole genome shotgun (WGS) entry which is preliminary data.</text>
</comment>
<protein>
    <submittedName>
        <fullName evidence="10">ABC transporter permease</fullName>
    </submittedName>
</protein>
<keyword evidence="11" id="KW-1185">Reference proteome</keyword>
<evidence type="ECO:0000313" key="10">
    <source>
        <dbReference type="EMBL" id="MDT2758202.1"/>
    </source>
</evidence>
<feature type="transmembrane region" description="Helical" evidence="8">
    <location>
        <begin position="21"/>
        <end position="40"/>
    </location>
</feature>
<dbReference type="Proteomes" id="UP001181046">
    <property type="component" value="Unassembled WGS sequence"/>
</dbReference>
<keyword evidence="5 8" id="KW-0812">Transmembrane</keyword>
<dbReference type="EMBL" id="JARQAJ010000001">
    <property type="protein sequence ID" value="MDT2758202.1"/>
    <property type="molecule type" value="Genomic_DNA"/>
</dbReference>
<accession>A0ABU3F6A6</accession>
<dbReference type="PANTHER" id="PTHR30294">
    <property type="entry name" value="MEMBRANE COMPONENT OF ABC TRANSPORTER YHHJ-RELATED"/>
    <property type="match status" value="1"/>
</dbReference>
<evidence type="ECO:0000256" key="8">
    <source>
        <dbReference type="SAM" id="Phobius"/>
    </source>
</evidence>
<sequence>MKRFNAVLTRVLKELIRDKRTLALMLIAPILILSLMNIVFDSNSETKVTIGIDDTVPSTLANNFPADKVEIKSYPKKTTIRDMIEKDDLTAFITLDNSAVKVTYENEDPGNTASIKAMIQNILTTSKIKEMSQALQKSAANAQPIAVQKLHIKNSYVYGGANSTFFDKIFPILIGFFIFFFVFLISGIALLKERTSGTLERLLATPIKRSEIVLGYLASYGLFAIVQTFVISLFSVYVLDLHIAGNLIWVIITNILIALTALSMGIFVSTFASSEFQMIQFIPLVVIPQIFFSGLISLDTMAPWARYLSYIFPLSYGGDALTAIMIKGQGWETIKFDLLILILFITGFTLLNITGLKKYRKV</sequence>
<comment type="subcellular location">
    <subcellularLocation>
        <location evidence="1">Cell membrane</location>
        <topology evidence="1">Multi-pass membrane protein</topology>
    </subcellularLocation>
</comment>
<keyword evidence="3" id="KW-0813">Transport</keyword>
<dbReference type="InterPro" id="IPR047817">
    <property type="entry name" value="ABC2_TM_bact-type"/>
</dbReference>
<dbReference type="PROSITE" id="PS51012">
    <property type="entry name" value="ABC_TM2"/>
    <property type="match status" value="1"/>
</dbReference>
<evidence type="ECO:0000256" key="4">
    <source>
        <dbReference type="ARBA" id="ARBA00022475"/>
    </source>
</evidence>
<feature type="transmembrane region" description="Helical" evidence="8">
    <location>
        <begin position="247"/>
        <end position="269"/>
    </location>
</feature>
<feature type="transmembrane region" description="Helical" evidence="8">
    <location>
        <begin position="281"/>
        <end position="298"/>
    </location>
</feature>
<evidence type="ECO:0000259" key="9">
    <source>
        <dbReference type="PROSITE" id="PS51012"/>
    </source>
</evidence>
<reference evidence="10" key="1">
    <citation type="submission" date="2023-03" db="EMBL/GenBank/DDBJ databases">
        <authorList>
            <person name="Shen W."/>
            <person name="Cai J."/>
        </authorList>
    </citation>
    <scope>NUCLEOTIDE SEQUENCE</scope>
    <source>
        <strain evidence="10">P66-3</strain>
    </source>
</reference>